<dbReference type="InterPro" id="IPR058240">
    <property type="entry name" value="rSAM_sf"/>
</dbReference>
<keyword evidence="3" id="KW-0408">Iron</keyword>
<evidence type="ECO:0000256" key="2">
    <source>
        <dbReference type="ARBA" id="ARBA00022723"/>
    </source>
</evidence>
<evidence type="ECO:0000259" key="5">
    <source>
        <dbReference type="PROSITE" id="PS51918"/>
    </source>
</evidence>
<evidence type="ECO:0000256" key="3">
    <source>
        <dbReference type="ARBA" id="ARBA00023004"/>
    </source>
</evidence>
<dbReference type="InterPro" id="IPR007197">
    <property type="entry name" value="rSAM"/>
</dbReference>
<reference evidence="6 7" key="1">
    <citation type="journal article" date="2016" name="Nat. Commun.">
        <title>Thousands of microbial genomes shed light on interconnected biogeochemical processes in an aquifer system.</title>
        <authorList>
            <person name="Anantharaman K."/>
            <person name="Brown C.T."/>
            <person name="Hug L.A."/>
            <person name="Sharon I."/>
            <person name="Castelle C.J."/>
            <person name="Probst A.J."/>
            <person name="Thomas B.C."/>
            <person name="Singh A."/>
            <person name="Wilkins M.J."/>
            <person name="Karaoz U."/>
            <person name="Brodie E.L."/>
            <person name="Williams K.H."/>
            <person name="Hubbard S.S."/>
            <person name="Banfield J.F."/>
        </authorList>
    </citation>
    <scope>NUCLEOTIDE SEQUENCE [LARGE SCALE GENOMIC DNA]</scope>
</reference>
<organism evidence="6 7">
    <name type="scientific">Candidatus Buchananbacteria bacterium RIFCSPLOWO2_01_FULL_46_12</name>
    <dbReference type="NCBI Taxonomy" id="1797546"/>
    <lineage>
        <taxon>Bacteria</taxon>
        <taxon>Candidatus Buchananiibacteriota</taxon>
    </lineage>
</organism>
<dbReference type="GO" id="GO:0003824">
    <property type="term" value="F:catalytic activity"/>
    <property type="evidence" value="ECO:0007669"/>
    <property type="project" value="InterPro"/>
</dbReference>
<keyword evidence="2" id="KW-0479">Metal-binding</keyword>
<accession>A0A1G1YT04</accession>
<proteinExistence type="predicted"/>
<dbReference type="Pfam" id="PF13186">
    <property type="entry name" value="SPASM"/>
    <property type="match status" value="1"/>
</dbReference>
<keyword evidence="1" id="KW-0949">S-adenosyl-L-methionine</keyword>
<sequence>MYPIISGSYAMRGTIQEPHLVNCREFSVTPLEDQALAAIIMDCDGQTSVRELASRYEISIDDLLAFLNKFESAGMIDFSPQQIRRRPFVALGQQSPWLREVHIDITNRCNLARWCRHCFRGDKLNRSQDVQTADWLRVIEDLSAMGSYSVAFSGGEPTLRRDLPQLVECVLKHKMFFGALFTNGFVWSKNMDAILSMLAESGSKTTLYVSLDGPTAKLHDANRGPGAYQKTVAFIKRLVAFRERCDAKYRLTVNSQVTAENMHTLLSWYDDLKKLDIDRWRITSGRVTGRLAENTGLLPSWDELFVEYEKLICQHIADYRSGPTMLLNMESFFNTSMLNNGYALTFSPVISICDYKEQACSIEPNGDVQFCTSWGSRNFGNVFSTGIRDIWHSDSLQTLKQMKVGQITECQNCDLLQFCGGGCRLVPGDVTKKDPTSCERYRRFVDIILPLLQAAGISFYNERSLP</sequence>
<gene>
    <name evidence="6" type="ORF">A3A24_01145</name>
</gene>
<dbReference type="SFLD" id="SFLDG01067">
    <property type="entry name" value="SPASM/twitch_domain_containing"/>
    <property type="match status" value="1"/>
</dbReference>
<name>A0A1G1YT04_9BACT</name>
<evidence type="ECO:0000313" key="7">
    <source>
        <dbReference type="Proteomes" id="UP000176512"/>
    </source>
</evidence>
<evidence type="ECO:0000256" key="4">
    <source>
        <dbReference type="ARBA" id="ARBA00023014"/>
    </source>
</evidence>
<dbReference type="PANTHER" id="PTHR11228">
    <property type="entry name" value="RADICAL SAM DOMAIN PROTEIN"/>
    <property type="match status" value="1"/>
</dbReference>
<dbReference type="SUPFAM" id="SSF102114">
    <property type="entry name" value="Radical SAM enzymes"/>
    <property type="match status" value="1"/>
</dbReference>
<dbReference type="GO" id="GO:0046872">
    <property type="term" value="F:metal ion binding"/>
    <property type="evidence" value="ECO:0007669"/>
    <property type="project" value="UniProtKB-KW"/>
</dbReference>
<dbReference type="SFLD" id="SFLDS00029">
    <property type="entry name" value="Radical_SAM"/>
    <property type="match status" value="1"/>
</dbReference>
<evidence type="ECO:0000256" key="1">
    <source>
        <dbReference type="ARBA" id="ARBA00022691"/>
    </source>
</evidence>
<dbReference type="EMBL" id="MHIP01000028">
    <property type="protein sequence ID" value="OGY54547.1"/>
    <property type="molecule type" value="Genomic_DNA"/>
</dbReference>
<dbReference type="Pfam" id="PF04055">
    <property type="entry name" value="Radical_SAM"/>
    <property type="match status" value="1"/>
</dbReference>
<dbReference type="Gene3D" id="3.20.20.70">
    <property type="entry name" value="Aldolase class I"/>
    <property type="match status" value="1"/>
</dbReference>
<keyword evidence="4" id="KW-0411">Iron-sulfur</keyword>
<dbReference type="Proteomes" id="UP000176512">
    <property type="component" value="Unassembled WGS sequence"/>
</dbReference>
<dbReference type="GO" id="GO:0051536">
    <property type="term" value="F:iron-sulfur cluster binding"/>
    <property type="evidence" value="ECO:0007669"/>
    <property type="project" value="UniProtKB-KW"/>
</dbReference>
<dbReference type="InterPro" id="IPR050377">
    <property type="entry name" value="Radical_SAM_PqqE_MftC-like"/>
</dbReference>
<protein>
    <recommendedName>
        <fullName evidence="5">Radical SAM core domain-containing protein</fullName>
    </recommendedName>
</protein>
<dbReference type="AlphaFoldDB" id="A0A1G1YT04"/>
<dbReference type="NCBIfam" id="TIGR04085">
    <property type="entry name" value="rSAM_more_4Fe4S"/>
    <property type="match status" value="1"/>
</dbReference>
<comment type="caution">
    <text evidence="6">The sequence shown here is derived from an EMBL/GenBank/DDBJ whole genome shotgun (WGS) entry which is preliminary data.</text>
</comment>
<evidence type="ECO:0000313" key="6">
    <source>
        <dbReference type="EMBL" id="OGY54547.1"/>
    </source>
</evidence>
<dbReference type="CDD" id="cd01335">
    <property type="entry name" value="Radical_SAM"/>
    <property type="match status" value="1"/>
</dbReference>
<feature type="domain" description="Radical SAM core" evidence="5">
    <location>
        <begin position="95"/>
        <end position="323"/>
    </location>
</feature>
<dbReference type="SFLD" id="SFLDG01386">
    <property type="entry name" value="main_SPASM_domain-containing"/>
    <property type="match status" value="1"/>
</dbReference>
<dbReference type="InterPro" id="IPR023885">
    <property type="entry name" value="4Fe4S-binding_SPASM_dom"/>
</dbReference>
<dbReference type="InterPro" id="IPR013785">
    <property type="entry name" value="Aldolase_TIM"/>
</dbReference>
<dbReference type="PROSITE" id="PS51918">
    <property type="entry name" value="RADICAL_SAM"/>
    <property type="match status" value="1"/>
</dbReference>
<dbReference type="PANTHER" id="PTHR11228:SF7">
    <property type="entry name" value="PQQA PEPTIDE CYCLASE"/>
    <property type="match status" value="1"/>
</dbReference>